<sequence length="245" mass="27567">MVPTMENVGNGYYINSLGHFLNTIFEESKIVRQNTQRLAIIVTDNEDIIIGEAEKDEFRSDHNLNLADIHPVFVNFNKNKTASEIYLLSGIKFSGTDSNLIVFHNYINNEELFVKVLLDGNVLCAKNESMPETTKNSAIFPIIYGNNKKGRRYCNNMKITTFCKIIDINVPIVVTINNMDIQPQKDLISIFDDNSNLRSVISGHQISGLNVTIPDSKFVKVVFTTGPTKVYYGGQITFDNCIVDS</sequence>
<protein>
    <submittedName>
        <fullName evidence="2">Late transcription factor 1</fullName>
    </submittedName>
</protein>
<proteinExistence type="predicted"/>
<organism evidence="1 2">
    <name type="scientific">Rhabditophanes sp. KR3021</name>
    <dbReference type="NCBI Taxonomy" id="114890"/>
    <lineage>
        <taxon>Eukaryota</taxon>
        <taxon>Metazoa</taxon>
        <taxon>Ecdysozoa</taxon>
        <taxon>Nematoda</taxon>
        <taxon>Chromadorea</taxon>
        <taxon>Rhabditida</taxon>
        <taxon>Tylenchina</taxon>
        <taxon>Panagrolaimomorpha</taxon>
        <taxon>Strongyloidoidea</taxon>
        <taxon>Alloionematidae</taxon>
        <taxon>Rhabditophanes</taxon>
    </lineage>
</organism>
<dbReference type="Proteomes" id="UP000095286">
    <property type="component" value="Unplaced"/>
</dbReference>
<evidence type="ECO:0000313" key="1">
    <source>
        <dbReference type="Proteomes" id="UP000095286"/>
    </source>
</evidence>
<evidence type="ECO:0000313" key="2">
    <source>
        <dbReference type="WBParaSite" id="RSKR_0000748700.1"/>
    </source>
</evidence>
<dbReference type="WBParaSite" id="RSKR_0000748700.1">
    <property type="protein sequence ID" value="RSKR_0000748700.1"/>
    <property type="gene ID" value="RSKR_0000748700"/>
</dbReference>
<accession>A0AC35U3T8</accession>
<name>A0AC35U3T8_9BILA</name>
<reference evidence="2" key="1">
    <citation type="submission" date="2016-11" db="UniProtKB">
        <authorList>
            <consortium name="WormBaseParasite"/>
        </authorList>
    </citation>
    <scope>IDENTIFICATION</scope>
    <source>
        <strain evidence="2">KR3021</strain>
    </source>
</reference>